<organism evidence="2 4">
    <name type="scientific">Medicago truncatula</name>
    <name type="common">Barrel medic</name>
    <name type="synonym">Medicago tribuloides</name>
    <dbReference type="NCBI Taxonomy" id="3880"/>
    <lineage>
        <taxon>Eukaryota</taxon>
        <taxon>Viridiplantae</taxon>
        <taxon>Streptophyta</taxon>
        <taxon>Embryophyta</taxon>
        <taxon>Tracheophyta</taxon>
        <taxon>Spermatophyta</taxon>
        <taxon>Magnoliopsida</taxon>
        <taxon>eudicotyledons</taxon>
        <taxon>Gunneridae</taxon>
        <taxon>Pentapetalae</taxon>
        <taxon>rosids</taxon>
        <taxon>fabids</taxon>
        <taxon>Fabales</taxon>
        <taxon>Fabaceae</taxon>
        <taxon>Papilionoideae</taxon>
        <taxon>50 kb inversion clade</taxon>
        <taxon>NPAAA clade</taxon>
        <taxon>Hologalegina</taxon>
        <taxon>IRL clade</taxon>
        <taxon>Trifolieae</taxon>
        <taxon>Medicago</taxon>
    </lineage>
</organism>
<proteinExistence type="predicted"/>
<gene>
    <name evidence="2" type="ORF">MtrunA17_Chr2g0316131</name>
    <name evidence="3" type="ORF">MtrunA17_Chr2g0316171</name>
</gene>
<comment type="caution">
    <text evidence="2">The sequence shown here is derived from an EMBL/GenBank/DDBJ whole genome shotgun (WGS) entry which is preliminary data.</text>
</comment>
<dbReference type="EMBL" id="PSQE01000002">
    <property type="protein sequence ID" value="RHN74977.1"/>
    <property type="molecule type" value="Genomic_DNA"/>
</dbReference>
<dbReference type="InterPro" id="IPR000719">
    <property type="entry name" value="Prot_kinase_dom"/>
</dbReference>
<name>A0A396JFB0_MEDTR</name>
<dbReference type="GO" id="GO:0005524">
    <property type="term" value="F:ATP binding"/>
    <property type="evidence" value="ECO:0007669"/>
    <property type="project" value="InterPro"/>
</dbReference>
<accession>A0A396JFB0</accession>
<dbReference type="SUPFAM" id="SSF56112">
    <property type="entry name" value="Protein kinase-like (PK-like)"/>
    <property type="match status" value="1"/>
</dbReference>
<dbReference type="Gene3D" id="1.10.510.10">
    <property type="entry name" value="Transferase(Phosphotransferase) domain 1"/>
    <property type="match status" value="1"/>
</dbReference>
<reference evidence="2" key="2">
    <citation type="journal article" date="2018" name="Nat. Plants">
        <title>Whole-genome landscape of Medicago truncatula symbiotic genes.</title>
        <authorList>
            <person name="Pecrix Y."/>
            <person name="Gamas P."/>
            <person name="Carrere S."/>
        </authorList>
    </citation>
    <scope>NUCLEOTIDE SEQUENCE</scope>
    <source>
        <tissue evidence="2">Leaves</tissue>
    </source>
</reference>
<dbReference type="InterPro" id="IPR011009">
    <property type="entry name" value="Kinase-like_dom_sf"/>
</dbReference>
<sequence>MLKFSDRPGKNGPPSTWAQRIKIVVDVARGLNYLHFDRAVPQGNLKATNVLLDTAGMNACVILDACVLGYHVPELTASKKTMPSFKSDVFVFGVMLFELLTGRCACDVITSEEGGVDLADWLRL</sequence>
<dbReference type="Proteomes" id="UP000265566">
    <property type="component" value="Chromosome 2"/>
</dbReference>
<dbReference type="EMBL" id="PSQE01000002">
    <property type="protein sequence ID" value="RHN74973.1"/>
    <property type="molecule type" value="Genomic_DNA"/>
</dbReference>
<dbReference type="PANTHER" id="PTHR48003:SF4">
    <property type="entry name" value="LRR RECEPTOR-LIKE SERINE_THREONINE-PROTEIN KINASE GHR1"/>
    <property type="match status" value="1"/>
</dbReference>
<protein>
    <submittedName>
        <fullName evidence="2">Putative non-specific serine/threonine protein kinase</fullName>
        <ecNumber evidence="2">2.7.11.1</ecNumber>
    </submittedName>
</protein>
<evidence type="ECO:0000313" key="2">
    <source>
        <dbReference type="EMBL" id="RHN74973.1"/>
    </source>
</evidence>
<dbReference type="Gramene" id="rna11121">
    <property type="protein sequence ID" value="RHN74977.1"/>
    <property type="gene ID" value="gene11121"/>
</dbReference>
<reference evidence="4" key="1">
    <citation type="journal article" date="2018" name="Nat. Plants">
        <title>Whole-genome landscape of Medicago truncatula symbiotic genes.</title>
        <authorList>
            <person name="Pecrix Y."/>
            <person name="Staton S.E."/>
            <person name="Sallet E."/>
            <person name="Lelandais-Briere C."/>
            <person name="Moreau S."/>
            <person name="Carrere S."/>
            <person name="Blein T."/>
            <person name="Jardinaud M.F."/>
            <person name="Latrasse D."/>
            <person name="Zouine M."/>
            <person name="Zahm M."/>
            <person name="Kreplak J."/>
            <person name="Mayjonade B."/>
            <person name="Satge C."/>
            <person name="Perez M."/>
            <person name="Cauet S."/>
            <person name="Marande W."/>
            <person name="Chantry-Darmon C."/>
            <person name="Lopez-Roques C."/>
            <person name="Bouchez O."/>
            <person name="Berard A."/>
            <person name="Debelle F."/>
            <person name="Munos S."/>
            <person name="Bendahmane A."/>
            <person name="Berges H."/>
            <person name="Niebel A."/>
            <person name="Buitink J."/>
            <person name="Frugier F."/>
            <person name="Benhamed M."/>
            <person name="Crespi M."/>
            <person name="Gouzy J."/>
            <person name="Gamas P."/>
        </authorList>
    </citation>
    <scope>NUCLEOTIDE SEQUENCE [LARGE SCALE GENOMIC DNA]</scope>
    <source>
        <strain evidence="4">cv. Jemalong A17</strain>
    </source>
</reference>
<keyword evidence="2" id="KW-0808">Transferase</keyword>
<keyword evidence="2" id="KW-0723">Serine/threonine-protein kinase</keyword>
<dbReference type="GO" id="GO:0004674">
    <property type="term" value="F:protein serine/threonine kinase activity"/>
    <property type="evidence" value="ECO:0007669"/>
    <property type="project" value="UniProtKB-KW"/>
</dbReference>
<evidence type="ECO:0000313" key="4">
    <source>
        <dbReference type="Proteomes" id="UP000265566"/>
    </source>
</evidence>
<dbReference type="PANTHER" id="PTHR48003">
    <property type="entry name" value="OS07G0626500 PROTEIN"/>
    <property type="match status" value="1"/>
</dbReference>
<feature type="domain" description="Protein kinase" evidence="1">
    <location>
        <begin position="1"/>
        <end position="124"/>
    </location>
</feature>
<dbReference type="AlphaFoldDB" id="A0A396JFB0"/>
<evidence type="ECO:0000313" key="3">
    <source>
        <dbReference type="EMBL" id="RHN74977.1"/>
    </source>
</evidence>
<dbReference type="InterPro" id="IPR053059">
    <property type="entry name" value="Inactive_SerThr-Kinase_ABA"/>
</dbReference>
<evidence type="ECO:0000259" key="1">
    <source>
        <dbReference type="PROSITE" id="PS50011"/>
    </source>
</evidence>
<dbReference type="EC" id="2.7.11.1" evidence="2"/>
<dbReference type="Gramene" id="rna11117">
    <property type="protein sequence ID" value="RHN74973.1"/>
    <property type="gene ID" value="gene11117"/>
</dbReference>
<dbReference type="PROSITE" id="PS50011">
    <property type="entry name" value="PROTEIN_KINASE_DOM"/>
    <property type="match status" value="1"/>
</dbReference>
<keyword evidence="2" id="KW-0418">Kinase</keyword>